<evidence type="ECO:0000256" key="4">
    <source>
        <dbReference type="ARBA" id="ARBA00005259"/>
    </source>
</evidence>
<dbReference type="InterPro" id="IPR016193">
    <property type="entry name" value="Cytidine_deaminase-like"/>
</dbReference>
<feature type="binding site" evidence="15">
    <location>
        <position position="195"/>
    </location>
    <ligand>
        <name>NADP(+)</name>
        <dbReference type="ChEBI" id="CHEBI:58349"/>
    </ligand>
</feature>
<evidence type="ECO:0000313" key="19">
    <source>
        <dbReference type="Proteomes" id="UP000247689"/>
    </source>
</evidence>
<evidence type="ECO:0000313" key="18">
    <source>
        <dbReference type="EMBL" id="PXF63473.1"/>
    </source>
</evidence>
<feature type="binding site" evidence="15">
    <location>
        <position position="207"/>
    </location>
    <ligand>
        <name>NADP(+)</name>
        <dbReference type="ChEBI" id="CHEBI:58349"/>
    </ligand>
</feature>
<dbReference type="Pfam" id="PF00383">
    <property type="entry name" value="dCMP_cyt_deam_1"/>
    <property type="match status" value="1"/>
</dbReference>
<evidence type="ECO:0000256" key="11">
    <source>
        <dbReference type="ARBA" id="ARBA00023002"/>
    </source>
</evidence>
<dbReference type="Gene3D" id="3.40.430.10">
    <property type="entry name" value="Dihydrofolate Reductase, subunit A"/>
    <property type="match status" value="1"/>
</dbReference>
<dbReference type="InterPro" id="IPR050765">
    <property type="entry name" value="Riboflavin_Biosynth_HTPR"/>
</dbReference>
<gene>
    <name evidence="18" type="primary">ribD</name>
    <name evidence="18" type="ORF">DL796_08595</name>
</gene>
<dbReference type="InterPro" id="IPR011549">
    <property type="entry name" value="RibD_C"/>
</dbReference>
<comment type="function">
    <text evidence="1 13">Converts 2,5-diamino-6-(ribosylamino)-4(3h)-pyrimidinone 5'-phosphate into 5-amino-6-(ribosylamino)-2,4(1h,3h)-pyrimidinedione 5'-phosphate.</text>
</comment>
<feature type="binding site" evidence="15">
    <location>
        <position position="308"/>
    </location>
    <ligand>
        <name>substrate</name>
    </ligand>
</feature>
<dbReference type="Gene3D" id="3.40.140.10">
    <property type="entry name" value="Cytidine Deaminase, domain 2"/>
    <property type="match status" value="1"/>
</dbReference>
<dbReference type="InterPro" id="IPR002125">
    <property type="entry name" value="CMP_dCMP_dom"/>
</dbReference>
<keyword evidence="8 13" id="KW-0378">Hydrolase</keyword>
<sequence>MSFNSNDARFMARAIQLAQKGWYTTRSNPRVGCVLVQIINQETQIIGEGWHQKPGLAHAEVNAIDNARENGHEVKGATAYVTLEPCSHFGKTPPCAQGLIDAGVSRVVCAMTDPNPQVSGRGMKMLREAGISVSSGLMEQEAKNLNLGFIKRMTKGLPRVVAKTAVSIDGRTAMASGESQWITGPEARAQVQRLRAQSGAVITGSGTVLFDNPSMNVRSTEFTGNPYFEQPIRVIIDSKHQIQPDASIFKSDGKCWLVSASQRELQISNDANVNLELHQVVKSQDGFVDLEAVLRELGSHGVNDVLIEAGSELLGAFLQRSLVDELQVFMAPKLLGSAARAMANLPFESMSQAINLEFKDVRQVGQDVKLTYNRVD</sequence>
<evidence type="ECO:0000256" key="6">
    <source>
        <dbReference type="ARBA" id="ARBA00022619"/>
    </source>
</evidence>
<dbReference type="GO" id="GO:0050661">
    <property type="term" value="F:NADP binding"/>
    <property type="evidence" value="ECO:0007669"/>
    <property type="project" value="InterPro"/>
</dbReference>
<dbReference type="InterPro" id="IPR002734">
    <property type="entry name" value="RibDG_C"/>
</dbReference>
<comment type="caution">
    <text evidence="18">The sequence shown here is derived from an EMBL/GenBank/DDBJ whole genome shotgun (WGS) entry which is preliminary data.</text>
</comment>
<keyword evidence="9 13" id="KW-0862">Zinc</keyword>
<dbReference type="NCBIfam" id="TIGR00326">
    <property type="entry name" value="eubact_ribD"/>
    <property type="match status" value="1"/>
</dbReference>
<evidence type="ECO:0000259" key="17">
    <source>
        <dbReference type="PROSITE" id="PS51747"/>
    </source>
</evidence>
<feature type="binding site" evidence="15">
    <location>
        <position position="238"/>
    </location>
    <ligand>
        <name>NADP(+)</name>
        <dbReference type="ChEBI" id="CHEBI:58349"/>
    </ligand>
</feature>
<dbReference type="RefSeq" id="WP_110201276.1">
    <property type="nucleotide sequence ID" value="NZ_QICH01000002.1"/>
</dbReference>
<dbReference type="Pfam" id="PF01872">
    <property type="entry name" value="RibD_C"/>
    <property type="match status" value="1"/>
</dbReference>
<comment type="catalytic activity">
    <reaction evidence="13">
        <text>2,5-diamino-6-hydroxy-4-(5-phosphoribosylamino)-pyrimidine + H2O + H(+) = 5-amino-6-(5-phospho-D-ribosylamino)uracil + NH4(+)</text>
        <dbReference type="Rhea" id="RHEA:21868"/>
        <dbReference type="ChEBI" id="CHEBI:15377"/>
        <dbReference type="ChEBI" id="CHEBI:15378"/>
        <dbReference type="ChEBI" id="CHEBI:28938"/>
        <dbReference type="ChEBI" id="CHEBI:58453"/>
        <dbReference type="ChEBI" id="CHEBI:58614"/>
        <dbReference type="EC" id="3.5.4.26"/>
    </reaction>
</comment>
<evidence type="ECO:0000256" key="2">
    <source>
        <dbReference type="ARBA" id="ARBA00004882"/>
    </source>
</evidence>
<dbReference type="GO" id="GO:0009231">
    <property type="term" value="P:riboflavin biosynthetic process"/>
    <property type="evidence" value="ECO:0007669"/>
    <property type="project" value="UniProtKB-UniPathway"/>
</dbReference>
<evidence type="ECO:0000256" key="9">
    <source>
        <dbReference type="ARBA" id="ARBA00022833"/>
    </source>
</evidence>
<feature type="binding site" evidence="16">
    <location>
        <position position="58"/>
    </location>
    <ligand>
        <name>Zn(2+)</name>
        <dbReference type="ChEBI" id="CHEBI:29105"/>
        <note>catalytic</note>
    </ligand>
</feature>
<keyword evidence="10 13" id="KW-0521">NADP</keyword>
<feature type="active site" description="Proton donor" evidence="14">
    <location>
        <position position="60"/>
    </location>
</feature>
<keyword evidence="7 13" id="KW-0479">Metal-binding</keyword>
<dbReference type="PROSITE" id="PS51747">
    <property type="entry name" value="CYT_DCMP_DEAMINASES_2"/>
    <property type="match status" value="1"/>
</dbReference>
<dbReference type="EC" id="3.5.4.26" evidence="13"/>
<feature type="binding site" evidence="16">
    <location>
        <position position="86"/>
    </location>
    <ligand>
        <name>Zn(2+)</name>
        <dbReference type="ChEBI" id="CHEBI:29105"/>
        <note>catalytic</note>
    </ligand>
</feature>
<dbReference type="InterPro" id="IPR016192">
    <property type="entry name" value="APOBEC/CMP_deaminase_Zn-bd"/>
</dbReference>
<feature type="binding site" evidence="15">
    <location>
        <position position="165"/>
    </location>
    <ligand>
        <name>NADP(+)</name>
        <dbReference type="ChEBI" id="CHEBI:58349"/>
    </ligand>
</feature>
<dbReference type="GO" id="GO:0008703">
    <property type="term" value="F:5-amino-6-(5-phosphoribosylamino)uracil reductase activity"/>
    <property type="evidence" value="ECO:0007669"/>
    <property type="project" value="UniProtKB-EC"/>
</dbReference>
<comment type="pathway">
    <text evidence="3 13">Cofactor biosynthesis; riboflavin biosynthesis; 5-amino-6-(D-ribitylamino)uracil from GTP: step 3/4.</text>
</comment>
<evidence type="ECO:0000256" key="3">
    <source>
        <dbReference type="ARBA" id="ARBA00004910"/>
    </source>
</evidence>
<dbReference type="SUPFAM" id="SSF53597">
    <property type="entry name" value="Dihydrofolate reductase-like"/>
    <property type="match status" value="1"/>
</dbReference>
<comment type="cofactor">
    <cofactor evidence="13 16">
        <name>Zn(2+)</name>
        <dbReference type="ChEBI" id="CHEBI:29105"/>
    </cofactor>
    <text evidence="13 16">Binds 1 zinc ion.</text>
</comment>
<evidence type="ECO:0000256" key="10">
    <source>
        <dbReference type="ARBA" id="ARBA00022857"/>
    </source>
</evidence>
<feature type="domain" description="CMP/dCMP-type deaminase" evidence="17">
    <location>
        <begin position="5"/>
        <end position="133"/>
    </location>
</feature>
<feature type="binding site" evidence="15">
    <location>
        <position position="211"/>
    </location>
    <ligand>
        <name>NADP(+)</name>
        <dbReference type="ChEBI" id="CHEBI:58349"/>
    </ligand>
</feature>
<dbReference type="EMBL" id="QICH01000002">
    <property type="protein sequence ID" value="PXF63473.1"/>
    <property type="molecule type" value="Genomic_DNA"/>
</dbReference>
<evidence type="ECO:0000256" key="12">
    <source>
        <dbReference type="ARBA" id="ARBA00023268"/>
    </source>
</evidence>
<protein>
    <recommendedName>
        <fullName evidence="13">Riboflavin biosynthesis protein RibD</fullName>
    </recommendedName>
    <domain>
        <recommendedName>
            <fullName evidence="13">Diaminohydroxyphosphoribosylaminopyrimidine deaminase</fullName>
            <shortName evidence="13">DRAP deaminase</shortName>
            <ecNumber evidence="13">3.5.4.26</ecNumber>
        </recommendedName>
        <alternativeName>
            <fullName evidence="13">Riboflavin-specific deaminase</fullName>
        </alternativeName>
    </domain>
    <domain>
        <recommendedName>
            <fullName evidence="13">5-amino-6-(5-phosphoribosylamino)uracil reductase</fullName>
            <ecNumber evidence="13">1.1.1.193</ecNumber>
        </recommendedName>
        <alternativeName>
            <fullName evidence="13">HTP reductase</fullName>
        </alternativeName>
    </domain>
</protein>
<dbReference type="GO" id="GO:0008835">
    <property type="term" value="F:diaminohydroxyphosphoribosylaminopyrimidine deaminase activity"/>
    <property type="evidence" value="ECO:0007669"/>
    <property type="project" value="UniProtKB-EC"/>
</dbReference>
<comment type="similarity">
    <text evidence="4 13">In the N-terminal section; belongs to the cytidine and deoxycytidylate deaminase family.</text>
</comment>
<dbReference type="AlphaFoldDB" id="A0A318D3U2"/>
<evidence type="ECO:0000256" key="16">
    <source>
        <dbReference type="PIRSR" id="PIRSR006769-3"/>
    </source>
</evidence>
<dbReference type="SUPFAM" id="SSF53927">
    <property type="entry name" value="Cytidine deaminase-like"/>
    <property type="match status" value="1"/>
</dbReference>
<dbReference type="PANTHER" id="PTHR38011">
    <property type="entry name" value="DIHYDROFOLATE REDUCTASE FAMILY PROTEIN (AFU_ORTHOLOGUE AFUA_8G06820)"/>
    <property type="match status" value="1"/>
</dbReference>
<evidence type="ECO:0000256" key="8">
    <source>
        <dbReference type="ARBA" id="ARBA00022801"/>
    </source>
</evidence>
<evidence type="ECO:0000256" key="1">
    <source>
        <dbReference type="ARBA" id="ARBA00002151"/>
    </source>
</evidence>
<dbReference type="EC" id="1.1.1.193" evidence="13"/>
<feature type="binding site" evidence="15">
    <location>
        <position position="181"/>
    </location>
    <ligand>
        <name>NADP(+)</name>
        <dbReference type="ChEBI" id="CHEBI:58349"/>
    </ligand>
</feature>
<comment type="pathway">
    <text evidence="2 13">Cofactor biosynthesis; riboflavin biosynthesis; 5-amino-6-(D-ribitylamino)uracil from GTP: step 2/4.</text>
</comment>
<accession>A0A318D3U2</accession>
<keyword evidence="6 13" id="KW-0686">Riboflavin biosynthesis</keyword>
<dbReference type="Proteomes" id="UP000247689">
    <property type="component" value="Unassembled WGS sequence"/>
</dbReference>
<name>A0A318D3U2_9GAMM</name>
<evidence type="ECO:0000256" key="5">
    <source>
        <dbReference type="ARBA" id="ARBA00007417"/>
    </source>
</evidence>
<feature type="binding site" evidence="16">
    <location>
        <position position="95"/>
    </location>
    <ligand>
        <name>Zn(2+)</name>
        <dbReference type="ChEBI" id="CHEBI:29105"/>
        <note>catalytic</note>
    </ligand>
</feature>
<reference evidence="18 19" key="1">
    <citation type="submission" date="2018-05" db="EMBL/GenBank/DDBJ databases">
        <title>Kangiella spongicola genome sequence.</title>
        <authorList>
            <person name="Maclea K.S."/>
            <person name="Goen A.E."/>
            <person name="Kelley C."/>
            <person name="Underriner A."/>
            <person name="Silverwood T."/>
            <person name="Trachtenberg A.M."/>
        </authorList>
    </citation>
    <scope>NUCLEOTIDE SEQUENCE [LARGE SCALE GENOMIC DNA]</scope>
    <source>
        <strain evidence="18 19">ATCC BAA-2076</strain>
    </source>
</reference>
<keyword evidence="11 13" id="KW-0560">Oxidoreductase</keyword>
<dbReference type="UniPathway" id="UPA00275">
    <property type="reaction ID" value="UER00401"/>
</dbReference>
<dbReference type="OrthoDB" id="9800865at2"/>
<keyword evidence="19" id="KW-1185">Reference proteome</keyword>
<evidence type="ECO:0000256" key="15">
    <source>
        <dbReference type="PIRSR" id="PIRSR006769-2"/>
    </source>
</evidence>
<dbReference type="PROSITE" id="PS00903">
    <property type="entry name" value="CYT_DCMP_DEAMINASES_1"/>
    <property type="match status" value="1"/>
</dbReference>
<organism evidence="18 19">
    <name type="scientific">Kangiella spongicola</name>
    <dbReference type="NCBI Taxonomy" id="796379"/>
    <lineage>
        <taxon>Bacteria</taxon>
        <taxon>Pseudomonadati</taxon>
        <taxon>Pseudomonadota</taxon>
        <taxon>Gammaproteobacteria</taxon>
        <taxon>Kangiellales</taxon>
        <taxon>Kangiellaceae</taxon>
        <taxon>Kangiella</taxon>
    </lineage>
</organism>
<dbReference type="NCBIfam" id="TIGR00227">
    <property type="entry name" value="ribD_Cterm"/>
    <property type="match status" value="1"/>
</dbReference>
<dbReference type="CDD" id="cd01284">
    <property type="entry name" value="Riboflavin_deaminase-reductase"/>
    <property type="match status" value="1"/>
</dbReference>
<dbReference type="PIRSF" id="PIRSF006769">
    <property type="entry name" value="RibD"/>
    <property type="match status" value="1"/>
</dbReference>
<dbReference type="GO" id="GO:0008270">
    <property type="term" value="F:zinc ion binding"/>
    <property type="evidence" value="ECO:0007669"/>
    <property type="project" value="InterPro"/>
</dbReference>
<dbReference type="InterPro" id="IPR024072">
    <property type="entry name" value="DHFR-like_dom_sf"/>
</dbReference>
<evidence type="ECO:0000256" key="7">
    <source>
        <dbReference type="ARBA" id="ARBA00022723"/>
    </source>
</evidence>
<evidence type="ECO:0000256" key="13">
    <source>
        <dbReference type="PIRNR" id="PIRNR006769"/>
    </source>
</evidence>
<feature type="binding site" evidence="15">
    <location>
        <position position="179"/>
    </location>
    <ligand>
        <name>substrate</name>
    </ligand>
</feature>
<evidence type="ECO:0000256" key="14">
    <source>
        <dbReference type="PIRSR" id="PIRSR006769-1"/>
    </source>
</evidence>
<feature type="binding site" evidence="15">
    <location>
        <position position="218"/>
    </location>
    <ligand>
        <name>substrate</name>
    </ligand>
</feature>
<dbReference type="PANTHER" id="PTHR38011:SF7">
    <property type="entry name" value="2,5-DIAMINO-6-RIBOSYLAMINO-4(3H)-PYRIMIDINONE 5'-PHOSPHATE REDUCTASE"/>
    <property type="match status" value="1"/>
</dbReference>
<comment type="similarity">
    <text evidence="5 13">In the C-terminal section; belongs to the HTP reductase family.</text>
</comment>
<keyword evidence="12" id="KW-0511">Multifunctional enzyme</keyword>
<comment type="catalytic activity">
    <reaction evidence="13">
        <text>5-amino-6-(5-phospho-D-ribitylamino)uracil + NADP(+) = 5-amino-6-(5-phospho-D-ribosylamino)uracil + NADPH + H(+)</text>
        <dbReference type="Rhea" id="RHEA:17845"/>
        <dbReference type="ChEBI" id="CHEBI:15378"/>
        <dbReference type="ChEBI" id="CHEBI:57783"/>
        <dbReference type="ChEBI" id="CHEBI:58349"/>
        <dbReference type="ChEBI" id="CHEBI:58421"/>
        <dbReference type="ChEBI" id="CHEBI:58453"/>
        <dbReference type="EC" id="1.1.1.193"/>
    </reaction>
</comment>
<dbReference type="FunFam" id="3.40.140.10:FF:000025">
    <property type="entry name" value="Riboflavin biosynthesis protein RibD"/>
    <property type="match status" value="1"/>
</dbReference>
<proteinExistence type="inferred from homology"/>
<feature type="binding site" evidence="15">
    <location>
        <begin position="310"/>
        <end position="316"/>
    </location>
    <ligand>
        <name>NADP(+)</name>
        <dbReference type="ChEBI" id="CHEBI:58349"/>
    </ligand>
</feature>
<dbReference type="InterPro" id="IPR004794">
    <property type="entry name" value="Eubact_RibD"/>
</dbReference>